<evidence type="ECO:0000256" key="5">
    <source>
        <dbReference type="ARBA" id="ARBA00022679"/>
    </source>
</evidence>
<keyword evidence="9" id="KW-0067">ATP-binding</keyword>
<comment type="subcellular location">
    <subcellularLocation>
        <location evidence="2">Cytoplasm</location>
    </subcellularLocation>
    <subcellularLocation>
        <location evidence="1">Nucleus</location>
    </subcellularLocation>
</comment>
<evidence type="ECO:0000256" key="10">
    <source>
        <dbReference type="ARBA" id="ARBA00023242"/>
    </source>
</evidence>
<feature type="region of interest" description="Disordered" evidence="15">
    <location>
        <begin position="432"/>
        <end position="452"/>
    </location>
</feature>
<proteinExistence type="predicted"/>
<name>A0ABR0KAD5_9EURO</name>
<accession>A0ABR0KAD5</accession>
<feature type="domain" description="UBC core" evidence="16">
    <location>
        <begin position="297"/>
        <end position="452"/>
    </location>
</feature>
<evidence type="ECO:0000256" key="1">
    <source>
        <dbReference type="ARBA" id="ARBA00004123"/>
    </source>
</evidence>
<dbReference type="Pfam" id="PF00179">
    <property type="entry name" value="UQ_con"/>
    <property type="match status" value="2"/>
</dbReference>
<feature type="region of interest" description="Disordered" evidence="15">
    <location>
        <begin position="182"/>
        <end position="206"/>
    </location>
</feature>
<evidence type="ECO:0000256" key="12">
    <source>
        <dbReference type="ARBA" id="ARBA00041798"/>
    </source>
</evidence>
<evidence type="ECO:0000313" key="17">
    <source>
        <dbReference type="EMBL" id="KAK5092123.1"/>
    </source>
</evidence>
<dbReference type="InterPro" id="IPR000608">
    <property type="entry name" value="UBC"/>
</dbReference>
<evidence type="ECO:0000256" key="13">
    <source>
        <dbReference type="ARBA" id="ARBA00042316"/>
    </source>
</evidence>
<feature type="compositionally biased region" description="Acidic residues" evidence="15">
    <location>
        <begin position="193"/>
        <end position="203"/>
    </location>
</feature>
<protein>
    <recommendedName>
        <fullName evidence="11">Ubiquitin-conjugating enzyme E2 Z</fullName>
        <ecNumber evidence="3">2.3.2.23</ecNumber>
    </recommendedName>
    <alternativeName>
        <fullName evidence="12">E2 ubiquitin-conjugating enzyme Z</fullName>
    </alternativeName>
    <alternativeName>
        <fullName evidence="14">Ubiquitin carrier protein Z</fullName>
    </alternativeName>
    <alternativeName>
        <fullName evidence="13">Ubiquitin-protein ligase Z</fullName>
    </alternativeName>
</protein>
<dbReference type="CDD" id="cd23809">
    <property type="entry name" value="UBCc_UBE2Z"/>
    <property type="match status" value="1"/>
</dbReference>
<keyword evidence="5" id="KW-0808">Transferase</keyword>
<keyword evidence="18" id="KW-1185">Reference proteome</keyword>
<evidence type="ECO:0000256" key="4">
    <source>
        <dbReference type="ARBA" id="ARBA00022490"/>
    </source>
</evidence>
<evidence type="ECO:0000256" key="2">
    <source>
        <dbReference type="ARBA" id="ARBA00004496"/>
    </source>
</evidence>
<dbReference type="CDD" id="cd00195">
    <property type="entry name" value="UBCc_UEV"/>
    <property type="match status" value="1"/>
</dbReference>
<evidence type="ECO:0000256" key="15">
    <source>
        <dbReference type="SAM" id="MobiDB-lite"/>
    </source>
</evidence>
<keyword evidence="7" id="KW-0547">Nucleotide-binding</keyword>
<dbReference type="PROSITE" id="PS50127">
    <property type="entry name" value="UBC_2"/>
    <property type="match status" value="2"/>
</dbReference>
<keyword evidence="8" id="KW-0833">Ubl conjugation pathway</keyword>
<gene>
    <name evidence="17" type="ORF">LTR24_005564</name>
</gene>
<evidence type="ECO:0000256" key="8">
    <source>
        <dbReference type="ARBA" id="ARBA00022786"/>
    </source>
</evidence>
<evidence type="ECO:0000256" key="3">
    <source>
        <dbReference type="ARBA" id="ARBA00012486"/>
    </source>
</evidence>
<dbReference type="PANTHER" id="PTHR46116">
    <property type="entry name" value="(E3-INDEPENDENT) E2 UBIQUITIN-CONJUGATING ENZYME"/>
    <property type="match status" value="1"/>
</dbReference>
<dbReference type="Gene3D" id="3.10.110.10">
    <property type="entry name" value="Ubiquitin Conjugating Enzyme"/>
    <property type="match status" value="2"/>
</dbReference>
<dbReference type="InterPro" id="IPR016135">
    <property type="entry name" value="UBQ-conjugating_enzyme/RWD"/>
</dbReference>
<evidence type="ECO:0000256" key="11">
    <source>
        <dbReference type="ARBA" id="ARBA00039894"/>
    </source>
</evidence>
<evidence type="ECO:0000256" key="7">
    <source>
        <dbReference type="ARBA" id="ARBA00022741"/>
    </source>
</evidence>
<reference evidence="17 18" key="1">
    <citation type="submission" date="2023-08" db="EMBL/GenBank/DDBJ databases">
        <title>Black Yeasts Isolated from many extreme environments.</title>
        <authorList>
            <person name="Coleine C."/>
            <person name="Stajich J.E."/>
            <person name="Selbmann L."/>
        </authorList>
    </citation>
    <scope>NUCLEOTIDE SEQUENCE [LARGE SCALE GENOMIC DNA]</scope>
    <source>
        <strain evidence="17 18">CCFEE 5885</strain>
    </source>
</reference>
<organism evidence="17 18">
    <name type="scientific">Lithohypha guttulata</name>
    <dbReference type="NCBI Taxonomy" id="1690604"/>
    <lineage>
        <taxon>Eukaryota</taxon>
        <taxon>Fungi</taxon>
        <taxon>Dikarya</taxon>
        <taxon>Ascomycota</taxon>
        <taxon>Pezizomycotina</taxon>
        <taxon>Eurotiomycetes</taxon>
        <taxon>Chaetothyriomycetidae</taxon>
        <taxon>Chaetothyriales</taxon>
        <taxon>Trichomeriaceae</taxon>
        <taxon>Lithohypha</taxon>
    </lineage>
</organism>
<dbReference type="EMBL" id="JAVRRG010000064">
    <property type="protein sequence ID" value="KAK5092123.1"/>
    <property type="molecule type" value="Genomic_DNA"/>
</dbReference>
<dbReference type="SMART" id="SM00212">
    <property type="entry name" value="UBCc"/>
    <property type="match status" value="2"/>
</dbReference>
<dbReference type="SUPFAM" id="SSF54495">
    <property type="entry name" value="UBC-like"/>
    <property type="match status" value="2"/>
</dbReference>
<comment type="caution">
    <text evidence="17">The sequence shown here is derived from an EMBL/GenBank/DDBJ whole genome shotgun (WGS) entry which is preliminary data.</text>
</comment>
<dbReference type="Proteomes" id="UP001345013">
    <property type="component" value="Unassembled WGS sequence"/>
</dbReference>
<keyword evidence="6" id="KW-0053">Apoptosis</keyword>
<dbReference type="EC" id="2.3.2.23" evidence="3"/>
<sequence>MANQSLLRIAKEIKGIQSSNDLSIIVAHQDEDIRNVKALILGTPGSPYEYGFFEFAIQFGHEYPSKPPKVEAKTTNHGRTRFNPNIYAGGKVCLSILGTWHGELPGEDWSSAQGLESVLWSVQSLMSNDPYANEPGFEGRTTDDDKKKNDAYCAKIRHETIRIAVLQKLEAMYGIQADGSIQKAPDTEKWQSDSDDASESEEESREKLRWEPFNDWQKRRFIWYYEAYLKTIETHAPKHKEAEKFETMPFEGGSNSMDGTFQYGQLGKRLLRVKEVVNQETEDWAKEGMLAKQRDSSKAYSMQSQFNVVKHTQKNGGIMNIDLELEDGNPFVWIMTYFGKPESNLDGGVFKIKISTSVKFPEEQPRVKVVTPIYHHKVSKDGVLCYNANKPEEMKNHIQMIVFALEEESPPYDPRTIVNPEAAKMFFGSAEDKKKYNRSQRRAAQDSLETGC</sequence>
<evidence type="ECO:0000313" key="18">
    <source>
        <dbReference type="Proteomes" id="UP001345013"/>
    </source>
</evidence>
<evidence type="ECO:0000256" key="6">
    <source>
        <dbReference type="ARBA" id="ARBA00022703"/>
    </source>
</evidence>
<evidence type="ECO:0000256" key="9">
    <source>
        <dbReference type="ARBA" id="ARBA00022840"/>
    </source>
</evidence>
<keyword evidence="10" id="KW-0539">Nucleus</keyword>
<dbReference type="PANTHER" id="PTHR46116:SF26">
    <property type="entry name" value="UBIQUITIN-CONJUGATING ENZYME E2 Z"/>
    <property type="match status" value="1"/>
</dbReference>
<evidence type="ECO:0000256" key="14">
    <source>
        <dbReference type="ARBA" id="ARBA00042401"/>
    </source>
</evidence>
<feature type="domain" description="UBC core" evidence="16">
    <location>
        <begin position="4"/>
        <end position="165"/>
    </location>
</feature>
<keyword evidence="4" id="KW-0963">Cytoplasm</keyword>
<evidence type="ECO:0000259" key="16">
    <source>
        <dbReference type="PROSITE" id="PS50127"/>
    </source>
</evidence>